<name>A0A0A2A4E4_PROMR</name>
<sequence length="120" mass="14196">MKKIIFYSYLKCSTCRKAAKWLESKDFVFQLIDIAKEPPLVNYLNLALEQYSDDKKRIFNIRGKAFKTLNLDIYGLSREEIIKLLLSDGKLIKRPFLVYEEEKVILGFNEIEYAKQFCKV</sequence>
<dbReference type="EC" id="1.20.4.1" evidence="2"/>
<dbReference type="SUPFAM" id="SSF52833">
    <property type="entry name" value="Thioredoxin-like"/>
    <property type="match status" value="1"/>
</dbReference>
<comment type="caution">
    <text evidence="2">The sequence shown here is derived from an EMBL/GenBank/DDBJ whole genome shotgun (WGS) entry which is preliminary data.</text>
</comment>
<dbReference type="Gene3D" id="3.40.30.10">
    <property type="entry name" value="Glutaredoxin"/>
    <property type="match status" value="1"/>
</dbReference>
<dbReference type="PANTHER" id="PTHR30041:SF8">
    <property type="entry name" value="PROTEIN YFFB"/>
    <property type="match status" value="1"/>
</dbReference>
<dbReference type="InterPro" id="IPR006504">
    <property type="entry name" value="Tscrpt_reg_Spx/MgsR"/>
</dbReference>
<organism evidence="2">
    <name type="scientific">Prochlorococcus marinus str. MIT 9201</name>
    <dbReference type="NCBI Taxonomy" id="93057"/>
    <lineage>
        <taxon>Bacteria</taxon>
        <taxon>Bacillati</taxon>
        <taxon>Cyanobacteriota</taxon>
        <taxon>Cyanophyceae</taxon>
        <taxon>Synechococcales</taxon>
        <taxon>Prochlorococcaceae</taxon>
        <taxon>Prochlorococcus</taxon>
    </lineage>
</organism>
<comment type="similarity">
    <text evidence="1">Belongs to the ArsC family.</text>
</comment>
<dbReference type="PROSITE" id="PS51353">
    <property type="entry name" value="ARSC"/>
    <property type="match status" value="1"/>
</dbReference>
<accession>A0A0A2A4E4</accession>
<dbReference type="EMBL" id="JNAL01000015">
    <property type="protein sequence ID" value="KGF95283.1"/>
    <property type="molecule type" value="Genomic_DNA"/>
</dbReference>
<dbReference type="InterPro" id="IPR006660">
    <property type="entry name" value="Arsenate_reductase-like"/>
</dbReference>
<dbReference type="STRING" id="93057.EU95_1374"/>
<protein>
    <submittedName>
        <fullName evidence="2">Arsenate reductase</fullName>
        <ecNumber evidence="2">1.20.4.1</ecNumber>
    </submittedName>
</protein>
<dbReference type="InterPro" id="IPR036249">
    <property type="entry name" value="Thioredoxin-like_sf"/>
</dbReference>
<dbReference type="NCBIfam" id="TIGR01617">
    <property type="entry name" value="arsC_related"/>
    <property type="match status" value="1"/>
</dbReference>
<proteinExistence type="inferred from homology"/>
<dbReference type="AlphaFoldDB" id="A0A0A2A4E4"/>
<dbReference type="RefSeq" id="WP_032522499.1">
    <property type="nucleotide sequence ID" value="NZ_CP138977.1"/>
</dbReference>
<dbReference type="GO" id="GO:0008794">
    <property type="term" value="F:arsenate reductase (glutaredoxin) activity"/>
    <property type="evidence" value="ECO:0007669"/>
    <property type="project" value="UniProtKB-EC"/>
</dbReference>
<evidence type="ECO:0000256" key="1">
    <source>
        <dbReference type="PROSITE-ProRule" id="PRU01282"/>
    </source>
</evidence>
<dbReference type="OrthoDB" id="9794155at2"/>
<keyword evidence="2" id="KW-0560">Oxidoreductase</keyword>
<dbReference type="Pfam" id="PF03960">
    <property type="entry name" value="ArsC"/>
    <property type="match status" value="1"/>
</dbReference>
<gene>
    <name evidence="2" type="ORF">EU95_1374</name>
</gene>
<dbReference type="PANTHER" id="PTHR30041">
    <property type="entry name" value="ARSENATE REDUCTASE"/>
    <property type="match status" value="1"/>
</dbReference>
<dbReference type="eggNOG" id="COG1393">
    <property type="taxonomic scope" value="Bacteria"/>
</dbReference>
<dbReference type="Proteomes" id="UP000030355">
    <property type="component" value="Unassembled WGS sequence"/>
</dbReference>
<evidence type="ECO:0000313" key="2">
    <source>
        <dbReference type="EMBL" id="KGF95283.1"/>
    </source>
</evidence>
<reference evidence="2" key="1">
    <citation type="journal article" date="2014" name="Sci. Data">
        <title>Genomes of diverse isolates of the marine cyanobacterium Prochlorococcus.</title>
        <authorList>
            <person name="Biller S."/>
            <person name="Berube P."/>
            <person name="Thompson J."/>
            <person name="Kelly L."/>
            <person name="Roggensack S."/>
            <person name="Awad L."/>
            <person name="Roache-Johnson K."/>
            <person name="Ding H."/>
            <person name="Giovannoni S.J."/>
            <person name="Moore L.R."/>
            <person name="Chisholm S.W."/>
        </authorList>
    </citation>
    <scope>NUCLEOTIDE SEQUENCE</scope>
    <source>
        <strain evidence="2">MIT 9201</strain>
    </source>
</reference>